<proteinExistence type="predicted"/>
<reference evidence="2" key="1">
    <citation type="submission" date="2016-11" db="EMBL/GenBank/DDBJ databases">
        <authorList>
            <person name="Sisinthy S."/>
            <person name="Ara S."/>
            <person name="Gundlapally S.R."/>
        </authorList>
    </citation>
    <scope>NUCLEOTIDE SEQUENCE [LARGE SCALE GENOMIC DNA]</scope>
    <source>
        <strain evidence="2">V1-41</strain>
    </source>
</reference>
<accession>A0A2P5TK54</accession>
<evidence type="ECO:0000313" key="2">
    <source>
        <dbReference type="Proteomes" id="UP000242231"/>
    </source>
</evidence>
<protein>
    <submittedName>
        <fullName evidence="1">Uncharacterized protein</fullName>
    </submittedName>
</protein>
<evidence type="ECO:0000313" key="1">
    <source>
        <dbReference type="EMBL" id="PPL15470.1"/>
    </source>
</evidence>
<gene>
    <name evidence="1" type="ORF">UN63_12390</name>
</gene>
<sequence length="83" mass="9879">MSDILHPRDHLRLHWRQAKADFWRQWQPCFEQGEDHTRLMITLGTIRSLYWQSLGQGMLAIARTIGNWWRKTAPLHCLGEVVL</sequence>
<dbReference type="Proteomes" id="UP000242231">
    <property type="component" value="Unassembled WGS sequence"/>
</dbReference>
<dbReference type="AlphaFoldDB" id="A0A2P5TK54"/>
<keyword evidence="2" id="KW-1185">Reference proteome</keyword>
<dbReference type="OrthoDB" id="5600762at2"/>
<dbReference type="RefSeq" id="WP_104487061.1">
    <property type="nucleotide sequence ID" value="NZ_BMYB01000002.1"/>
</dbReference>
<comment type="caution">
    <text evidence="1">The sequence shown here is derived from an EMBL/GenBank/DDBJ whole genome shotgun (WGS) entry which is preliminary data.</text>
</comment>
<organism evidence="1 2">
    <name type="scientific">Oceanisphaera arctica</name>
    <dbReference type="NCBI Taxonomy" id="641510"/>
    <lineage>
        <taxon>Bacteria</taxon>
        <taxon>Pseudomonadati</taxon>
        <taxon>Pseudomonadota</taxon>
        <taxon>Gammaproteobacteria</taxon>
        <taxon>Aeromonadales</taxon>
        <taxon>Aeromonadaceae</taxon>
        <taxon>Oceanisphaera</taxon>
    </lineage>
</organism>
<dbReference type="EMBL" id="MPZM01000031">
    <property type="protein sequence ID" value="PPL15470.1"/>
    <property type="molecule type" value="Genomic_DNA"/>
</dbReference>
<name>A0A2P5TK54_9GAMM</name>